<keyword evidence="7 9" id="KW-0472">Membrane</keyword>
<comment type="subcellular location">
    <subcellularLocation>
        <location evidence="1">Cell membrane</location>
        <topology evidence="1">Multi-pass membrane protein</topology>
    </subcellularLocation>
    <subcellularLocation>
        <location evidence="8">Membrane</location>
        <topology evidence="8">Multi-pass membrane protein</topology>
    </subcellularLocation>
</comment>
<dbReference type="InterPro" id="IPR050790">
    <property type="entry name" value="ExbB/TolQ_transport"/>
</dbReference>
<keyword evidence="3" id="KW-1003">Cell membrane</keyword>
<keyword evidence="2 8" id="KW-0813">Transport</keyword>
<feature type="transmembrane region" description="Helical" evidence="9">
    <location>
        <begin position="21"/>
        <end position="39"/>
    </location>
</feature>
<feature type="transmembrane region" description="Helical" evidence="9">
    <location>
        <begin position="45"/>
        <end position="62"/>
    </location>
</feature>
<proteinExistence type="inferred from homology"/>
<dbReference type="EMBL" id="JSAN01000126">
    <property type="protein sequence ID" value="KIC70976.1"/>
    <property type="molecule type" value="Genomic_DNA"/>
</dbReference>
<gene>
    <name evidence="11" type="primary">exbB</name>
    <name evidence="11" type="ORF">DB44_FD00070</name>
</gene>
<dbReference type="PANTHER" id="PTHR30625:SF15">
    <property type="entry name" value="BIOPOLYMER TRANSPORT PROTEIN EXBB"/>
    <property type="match status" value="1"/>
</dbReference>
<evidence type="ECO:0000256" key="5">
    <source>
        <dbReference type="ARBA" id="ARBA00022927"/>
    </source>
</evidence>
<dbReference type="OMA" id="RQIAWIQ"/>
<dbReference type="InterPro" id="IPR002898">
    <property type="entry name" value="MotA_ExbB_proton_chnl"/>
</dbReference>
<keyword evidence="5 8" id="KW-0653">Protein transport</keyword>
<dbReference type="Pfam" id="PF01618">
    <property type="entry name" value="MotA_ExbB"/>
    <property type="match status" value="1"/>
</dbReference>
<feature type="domain" description="MotA/TolQ/ExbB proton channel" evidence="10">
    <location>
        <begin position="106"/>
        <end position="224"/>
    </location>
</feature>
<evidence type="ECO:0000256" key="2">
    <source>
        <dbReference type="ARBA" id="ARBA00022448"/>
    </source>
</evidence>
<evidence type="ECO:0000256" key="9">
    <source>
        <dbReference type="SAM" id="Phobius"/>
    </source>
</evidence>
<evidence type="ECO:0000259" key="10">
    <source>
        <dbReference type="Pfam" id="PF01618"/>
    </source>
</evidence>
<evidence type="ECO:0000313" key="11">
    <source>
        <dbReference type="EMBL" id="KIC70976.1"/>
    </source>
</evidence>
<feature type="transmembrane region" description="Helical" evidence="9">
    <location>
        <begin position="147"/>
        <end position="168"/>
    </location>
</feature>
<dbReference type="AlphaFoldDB" id="A0A0C1JK35"/>
<evidence type="ECO:0000313" key="12">
    <source>
        <dbReference type="Proteomes" id="UP000031465"/>
    </source>
</evidence>
<evidence type="ECO:0000256" key="7">
    <source>
        <dbReference type="ARBA" id="ARBA00023136"/>
    </source>
</evidence>
<organism evidence="11 12">
    <name type="scientific">Candidatus Protochlamydia amoebophila</name>
    <dbReference type="NCBI Taxonomy" id="362787"/>
    <lineage>
        <taxon>Bacteria</taxon>
        <taxon>Pseudomonadati</taxon>
        <taxon>Chlamydiota</taxon>
        <taxon>Chlamydiia</taxon>
        <taxon>Parachlamydiales</taxon>
        <taxon>Parachlamydiaceae</taxon>
        <taxon>Candidatus Protochlamydia</taxon>
    </lineage>
</organism>
<dbReference type="GO" id="GO:0005886">
    <property type="term" value="C:plasma membrane"/>
    <property type="evidence" value="ECO:0007669"/>
    <property type="project" value="UniProtKB-SubCell"/>
</dbReference>
<dbReference type="PATRIC" id="fig|362787.3.peg.1834"/>
<dbReference type="PANTHER" id="PTHR30625">
    <property type="entry name" value="PROTEIN TOLQ"/>
    <property type="match status" value="1"/>
</dbReference>
<evidence type="ECO:0000256" key="8">
    <source>
        <dbReference type="RuleBase" id="RU004057"/>
    </source>
</evidence>
<evidence type="ECO:0000256" key="6">
    <source>
        <dbReference type="ARBA" id="ARBA00022989"/>
    </source>
</evidence>
<comment type="similarity">
    <text evidence="8">Belongs to the exbB/tolQ family.</text>
</comment>
<name>A0A0C1JK35_9BACT</name>
<reference evidence="11 12" key="1">
    <citation type="journal article" date="2014" name="Mol. Biol. Evol.">
        <title>Massive expansion of Ubiquitination-related gene families within the Chlamydiae.</title>
        <authorList>
            <person name="Domman D."/>
            <person name="Collingro A."/>
            <person name="Lagkouvardos I."/>
            <person name="Gehre L."/>
            <person name="Weinmaier T."/>
            <person name="Rattei T."/>
            <person name="Subtil A."/>
            <person name="Horn M."/>
        </authorList>
    </citation>
    <scope>NUCLEOTIDE SEQUENCE [LARGE SCALE GENOMIC DNA]</scope>
    <source>
        <strain evidence="11 12">EI2</strain>
    </source>
</reference>
<feature type="transmembrane region" description="Helical" evidence="9">
    <location>
        <begin position="188"/>
        <end position="212"/>
    </location>
</feature>
<dbReference type="GO" id="GO:0017038">
    <property type="term" value="P:protein import"/>
    <property type="evidence" value="ECO:0007669"/>
    <property type="project" value="TreeGrafter"/>
</dbReference>
<dbReference type="Proteomes" id="UP000031465">
    <property type="component" value="Unassembled WGS sequence"/>
</dbReference>
<evidence type="ECO:0000256" key="3">
    <source>
        <dbReference type="ARBA" id="ARBA00022475"/>
    </source>
</evidence>
<protein>
    <submittedName>
        <fullName evidence="11">Putative biopolymer transport protein exbB</fullName>
    </submittedName>
</protein>
<evidence type="ECO:0000256" key="1">
    <source>
        <dbReference type="ARBA" id="ARBA00004651"/>
    </source>
</evidence>
<evidence type="ECO:0000256" key="4">
    <source>
        <dbReference type="ARBA" id="ARBA00022692"/>
    </source>
</evidence>
<accession>A0A0C1JK35</accession>
<keyword evidence="4 9" id="KW-0812">Transmembrane</keyword>
<keyword evidence="6 9" id="KW-1133">Transmembrane helix</keyword>
<sequence>MLPRKRGANGAKKQKKKWKKIMPIDYLLFEPCLANLFFYGSNWNIILLIIIGCSILSVTIFIERLMQIQKSEIDTNQFIISMRKTIKEGNIVEAIQICEKTGGTIATIIKAGLIKHNRDKEQIESAMEISGLVEIARLERNAKILSIIAYIAPLIGLLGTVLGFIQAFSEMRLSGLVDISATRIGEAMEYALVTTAAGLVVAIPSVIAYNYLVSRVEGFVLEIQTASAEIVDLLLDREEEF</sequence>
<comment type="caution">
    <text evidence="11">The sequence shown here is derived from an EMBL/GenBank/DDBJ whole genome shotgun (WGS) entry which is preliminary data.</text>
</comment>